<accession>A0A2J7R8G5</accession>
<organism evidence="7 8">
    <name type="scientific">Cryptotermes secundus</name>
    <dbReference type="NCBI Taxonomy" id="105785"/>
    <lineage>
        <taxon>Eukaryota</taxon>
        <taxon>Metazoa</taxon>
        <taxon>Ecdysozoa</taxon>
        <taxon>Arthropoda</taxon>
        <taxon>Hexapoda</taxon>
        <taxon>Insecta</taxon>
        <taxon>Pterygota</taxon>
        <taxon>Neoptera</taxon>
        <taxon>Polyneoptera</taxon>
        <taxon>Dictyoptera</taxon>
        <taxon>Blattodea</taxon>
        <taxon>Blattoidea</taxon>
        <taxon>Termitoidae</taxon>
        <taxon>Kalotermitidae</taxon>
        <taxon>Cryptotermitinae</taxon>
        <taxon>Cryptotermes</taxon>
    </lineage>
</organism>
<evidence type="ECO:0000313" key="8">
    <source>
        <dbReference type="Proteomes" id="UP000235965"/>
    </source>
</evidence>
<keyword evidence="3 5" id="KW-0378">Hydrolase</keyword>
<dbReference type="Proteomes" id="UP000235965">
    <property type="component" value="Unassembled WGS sequence"/>
</dbReference>
<dbReference type="PROSITE" id="PS00941">
    <property type="entry name" value="CARBOXYLESTERASE_B_2"/>
    <property type="match status" value="1"/>
</dbReference>
<comment type="caution">
    <text evidence="7">The sequence shown here is derived from an EMBL/GenBank/DDBJ whole genome shotgun (WGS) entry which is preliminary data.</text>
</comment>
<dbReference type="PANTHER" id="PTHR43142">
    <property type="entry name" value="CARBOXYLIC ESTER HYDROLASE"/>
    <property type="match status" value="1"/>
</dbReference>
<dbReference type="InterPro" id="IPR029058">
    <property type="entry name" value="AB_hydrolase_fold"/>
</dbReference>
<gene>
    <name evidence="7" type="ORF">B7P43_G00389</name>
</gene>
<dbReference type="FunCoup" id="A0A2J7R8G5">
    <property type="interactions" value="36"/>
</dbReference>
<dbReference type="InterPro" id="IPR019826">
    <property type="entry name" value="Carboxylesterase_B_AS"/>
</dbReference>
<dbReference type="OrthoDB" id="19653at2759"/>
<dbReference type="GO" id="GO:0052689">
    <property type="term" value="F:carboxylic ester hydrolase activity"/>
    <property type="evidence" value="ECO:0007669"/>
    <property type="project" value="UniProtKB-KW"/>
</dbReference>
<dbReference type="STRING" id="105785.A0A2J7R8G5"/>
<dbReference type="Pfam" id="PF00135">
    <property type="entry name" value="COesterase"/>
    <property type="match status" value="1"/>
</dbReference>
<keyword evidence="8" id="KW-1185">Reference proteome</keyword>
<dbReference type="PANTHER" id="PTHR43142:SF1">
    <property type="entry name" value="CARBOXYLIC ESTER HYDROLASE"/>
    <property type="match status" value="1"/>
</dbReference>
<proteinExistence type="inferred from homology"/>
<evidence type="ECO:0000259" key="6">
    <source>
        <dbReference type="Pfam" id="PF00135"/>
    </source>
</evidence>
<dbReference type="PROSITE" id="PS00122">
    <property type="entry name" value="CARBOXYLESTERASE_B_1"/>
    <property type="match status" value="1"/>
</dbReference>
<dbReference type="InterPro" id="IPR002018">
    <property type="entry name" value="CarbesteraseB"/>
</dbReference>
<evidence type="ECO:0000256" key="5">
    <source>
        <dbReference type="RuleBase" id="RU361235"/>
    </source>
</evidence>
<protein>
    <recommendedName>
        <fullName evidence="5">Carboxylic ester hydrolase</fullName>
        <ecNumber evidence="5">3.1.1.-</ecNumber>
    </recommendedName>
</protein>
<evidence type="ECO:0000313" key="7">
    <source>
        <dbReference type="EMBL" id="PNF37127.1"/>
    </source>
</evidence>
<sequence>MCKRLLQCDVYGRDICRLQWQIAVLYLVLLTAVEARRDCFVDTRLGPVKGSTEKSRNGKPFCSFRGIPYAAPPIGELRFEAPQSLSPWSKVLNARHNGPVCIQKLLGLVVGREDCLYLNVYTPERPTDDRAKLPVIVYIHGGRYSVGSGVSYAAGPWYMLDKDVVLVTINYRLGVMGFLSTGDDVAPGNYAMKDQVAALRWVRDNIEQFGGDAERVTIQGQSAGSKSVHFHMFSPSSRGLFHRAISQSGSAFMPWVLPPADPLAKAKEQAEVVGCPATNSAALVRCLRGMEAKDIVKKELELWQPVLESKSASNPEPFLTLAPLQLVQTGEFYKVPWLMGSTSEDGAFFGARNITDHSEVEQFSEHMDVQGPEDFFLKLSLNESLIPETWQRIRSFYFGKKEIPDPSDLIKLYTDRYVVHAVHKAAILHSEAGHEPIYRYNFAYRGLYSFGDLAEIGSTHMNLGVVHMDDLIYLIPLPVFNVWPAGHPDKRVIDTMVTLFTNFATYGNPTPSGGKSEVKWLPFSVNNRSYMNIAHDMSQTPGFYGIRPVRLSMEHDLYKDRMEFWDSLPLKENADDFE</sequence>
<evidence type="ECO:0000256" key="1">
    <source>
        <dbReference type="ARBA" id="ARBA00005964"/>
    </source>
</evidence>
<reference evidence="7 8" key="1">
    <citation type="submission" date="2017-12" db="EMBL/GenBank/DDBJ databases">
        <title>Hemimetabolous genomes reveal molecular basis of termite eusociality.</title>
        <authorList>
            <person name="Harrison M.C."/>
            <person name="Jongepier E."/>
            <person name="Robertson H.M."/>
            <person name="Arning N."/>
            <person name="Bitard-Feildel T."/>
            <person name="Chao H."/>
            <person name="Childers C.P."/>
            <person name="Dinh H."/>
            <person name="Doddapaneni H."/>
            <person name="Dugan S."/>
            <person name="Gowin J."/>
            <person name="Greiner C."/>
            <person name="Han Y."/>
            <person name="Hu H."/>
            <person name="Hughes D.S.T."/>
            <person name="Huylmans A.-K."/>
            <person name="Kemena C."/>
            <person name="Kremer L.P.M."/>
            <person name="Lee S.L."/>
            <person name="Lopez-Ezquerra A."/>
            <person name="Mallet L."/>
            <person name="Monroy-Kuhn J.M."/>
            <person name="Moser A."/>
            <person name="Murali S.C."/>
            <person name="Muzny D.M."/>
            <person name="Otani S."/>
            <person name="Piulachs M.-D."/>
            <person name="Poelchau M."/>
            <person name="Qu J."/>
            <person name="Schaub F."/>
            <person name="Wada-Katsumata A."/>
            <person name="Worley K.C."/>
            <person name="Xie Q."/>
            <person name="Ylla G."/>
            <person name="Poulsen M."/>
            <person name="Gibbs R.A."/>
            <person name="Schal C."/>
            <person name="Richards S."/>
            <person name="Belles X."/>
            <person name="Korb J."/>
            <person name="Bornberg-Bauer E."/>
        </authorList>
    </citation>
    <scope>NUCLEOTIDE SEQUENCE [LARGE SCALE GENOMIC DNA]</scope>
    <source>
        <tissue evidence="7">Whole body</tissue>
    </source>
</reference>
<dbReference type="Gene3D" id="3.40.50.1820">
    <property type="entry name" value="alpha/beta hydrolase"/>
    <property type="match status" value="1"/>
</dbReference>
<keyword evidence="4" id="KW-0325">Glycoprotein</keyword>
<dbReference type="EMBL" id="NEVH01006721">
    <property type="protein sequence ID" value="PNF37127.1"/>
    <property type="molecule type" value="Genomic_DNA"/>
</dbReference>
<dbReference type="InParanoid" id="A0A2J7R8G5"/>
<dbReference type="EC" id="3.1.1.-" evidence="5"/>
<feature type="domain" description="Carboxylesterase type B" evidence="6">
    <location>
        <begin position="40"/>
        <end position="565"/>
    </location>
</feature>
<dbReference type="SUPFAM" id="SSF53474">
    <property type="entry name" value="alpha/beta-Hydrolases"/>
    <property type="match status" value="1"/>
</dbReference>
<name>A0A2J7R8G5_9NEOP</name>
<evidence type="ECO:0000256" key="3">
    <source>
        <dbReference type="ARBA" id="ARBA00022801"/>
    </source>
</evidence>
<dbReference type="AlphaFoldDB" id="A0A2J7R8G5"/>
<keyword evidence="2" id="KW-0719">Serine esterase</keyword>
<evidence type="ECO:0000256" key="2">
    <source>
        <dbReference type="ARBA" id="ARBA00022487"/>
    </source>
</evidence>
<comment type="similarity">
    <text evidence="1 5">Belongs to the type-B carboxylesterase/lipase family.</text>
</comment>
<evidence type="ECO:0000256" key="4">
    <source>
        <dbReference type="ARBA" id="ARBA00023180"/>
    </source>
</evidence>
<dbReference type="InterPro" id="IPR019819">
    <property type="entry name" value="Carboxylesterase_B_CS"/>
</dbReference>